<dbReference type="PANTHER" id="PTHR13510">
    <property type="entry name" value="FYVE-FINGER-CONTAINING RAB5 EFFECTOR PROTEIN RABENOSYN-5-RELATED"/>
    <property type="match status" value="1"/>
</dbReference>
<dbReference type="AlphaFoldDB" id="A0A225W2D6"/>
<dbReference type="OrthoDB" id="106618at2759"/>
<accession>A0A225W2D6</accession>
<organism evidence="2 3">
    <name type="scientific">Phytophthora megakarya</name>
    <dbReference type="NCBI Taxonomy" id="4795"/>
    <lineage>
        <taxon>Eukaryota</taxon>
        <taxon>Sar</taxon>
        <taxon>Stramenopiles</taxon>
        <taxon>Oomycota</taxon>
        <taxon>Peronosporomycetes</taxon>
        <taxon>Peronosporales</taxon>
        <taxon>Peronosporaceae</taxon>
        <taxon>Phytophthora</taxon>
    </lineage>
</organism>
<dbReference type="InterPro" id="IPR023393">
    <property type="entry name" value="START-like_dom_sf"/>
</dbReference>
<feature type="compositionally biased region" description="Basic and acidic residues" evidence="1">
    <location>
        <begin position="66"/>
        <end position="81"/>
    </location>
</feature>
<sequence length="398" mass="44763">MAKDRFSVNPYPGLQVSETERKQLIDLVNGFVAGHFQKYQDFVVVDKHKVDEKLWKHFKSKDNLHVYSQRGEKEDRRKSVVPEDASNDNDDTTSSSPLKDMPVVLRVGTLVGDLDDLMFGVVNPTLDVMRVKASYVHDLDAGSILCPVIEPSEEEPFRSLIIKWMTIDAPLQSTSLVKVRDFVYIEATGIIHCDNGERVGYHLIHSIEFPQTKPRPNVVRANLSYFGCFRQIENNAIDAFGSSTVAPGGDVMRFISLRVATEALLSANNLVYCGQMKKLSWMLQRQYSARARQSQRNENCVMCQKKPTSGILRGIGKSTCKLCYGSVCSSCKIRRRISFITLDDQLTRRKISFCAKCISKSTTCNAKEAARDQAQGYRAYKAFSSSSQSDTLSGDEMF</sequence>
<evidence type="ECO:0008006" key="4">
    <source>
        <dbReference type="Google" id="ProtNLM"/>
    </source>
</evidence>
<dbReference type="STRING" id="4795.A0A225W2D6"/>
<dbReference type="Gene3D" id="3.30.530.20">
    <property type="match status" value="1"/>
</dbReference>
<evidence type="ECO:0000256" key="1">
    <source>
        <dbReference type="SAM" id="MobiDB-lite"/>
    </source>
</evidence>
<dbReference type="InterPro" id="IPR052727">
    <property type="entry name" value="Rab4/Rab5_effector"/>
</dbReference>
<evidence type="ECO:0000313" key="3">
    <source>
        <dbReference type="Proteomes" id="UP000198211"/>
    </source>
</evidence>
<keyword evidence="3" id="KW-1185">Reference proteome</keyword>
<dbReference type="Proteomes" id="UP000198211">
    <property type="component" value="Unassembled WGS sequence"/>
</dbReference>
<reference evidence="3" key="1">
    <citation type="submission" date="2017-03" db="EMBL/GenBank/DDBJ databases">
        <title>Phytopthora megakarya and P. palmivora, two closely related causual agents of cacao black pod achieved similar genome size and gene model numbers by different mechanisms.</title>
        <authorList>
            <person name="Ali S."/>
            <person name="Shao J."/>
            <person name="Larry D.J."/>
            <person name="Kronmiller B."/>
            <person name="Shen D."/>
            <person name="Strem M.D."/>
            <person name="Melnick R.L."/>
            <person name="Guiltinan M.J."/>
            <person name="Tyler B.M."/>
            <person name="Meinhardt L.W."/>
            <person name="Bailey B.A."/>
        </authorList>
    </citation>
    <scope>NUCLEOTIDE SEQUENCE [LARGE SCALE GENOMIC DNA]</scope>
    <source>
        <strain evidence="3">zdho120</strain>
    </source>
</reference>
<dbReference type="EMBL" id="NBNE01002203">
    <property type="protein sequence ID" value="OWZ11177.1"/>
    <property type="molecule type" value="Genomic_DNA"/>
</dbReference>
<feature type="region of interest" description="Disordered" evidence="1">
    <location>
        <begin position="66"/>
        <end position="99"/>
    </location>
</feature>
<comment type="caution">
    <text evidence="2">The sequence shown here is derived from an EMBL/GenBank/DDBJ whole genome shotgun (WGS) entry which is preliminary data.</text>
</comment>
<gene>
    <name evidence="2" type="ORF">PHMEG_00015845</name>
</gene>
<name>A0A225W2D6_9STRA</name>
<proteinExistence type="predicted"/>
<protein>
    <recommendedName>
        <fullName evidence="4">FYVE-type domain-containing protein</fullName>
    </recommendedName>
</protein>
<evidence type="ECO:0000313" key="2">
    <source>
        <dbReference type="EMBL" id="OWZ11177.1"/>
    </source>
</evidence>
<dbReference type="PANTHER" id="PTHR13510:SF44">
    <property type="entry name" value="RABENOSYN-5"/>
    <property type="match status" value="1"/>
</dbReference>